<proteinExistence type="predicted"/>
<organism evidence="1 2">
    <name type="scientific">Armillaria solidipes</name>
    <dbReference type="NCBI Taxonomy" id="1076256"/>
    <lineage>
        <taxon>Eukaryota</taxon>
        <taxon>Fungi</taxon>
        <taxon>Dikarya</taxon>
        <taxon>Basidiomycota</taxon>
        <taxon>Agaricomycotina</taxon>
        <taxon>Agaricomycetes</taxon>
        <taxon>Agaricomycetidae</taxon>
        <taxon>Agaricales</taxon>
        <taxon>Marasmiineae</taxon>
        <taxon>Physalacriaceae</taxon>
        <taxon>Armillaria</taxon>
    </lineage>
</organism>
<accession>A0A2H3AIH9</accession>
<sequence>MYAMKYAEVQKLRGYIGRRAVPSAECHPNFLAQHVFGFKTHLNISVPALFRGSGRHTATPRNLHPSNNLPRLHPHFKLGFAIILNPPSTGYKHEHREVVGAGIQVQPSISYTRTLLHVAPKGAGDALMAGRFVLSNDEAKLCVAKLKVDICPGGSREYRISALTVWSCIPGPRESGEWLAENVKHNATYCIDTDEKFTAMQRYSVAKESAAR</sequence>
<dbReference type="AlphaFoldDB" id="A0A2H3AIH9"/>
<evidence type="ECO:0000313" key="2">
    <source>
        <dbReference type="Proteomes" id="UP000218334"/>
    </source>
</evidence>
<dbReference type="Proteomes" id="UP000218334">
    <property type="component" value="Unassembled WGS sequence"/>
</dbReference>
<dbReference type="EMBL" id="KZ293526">
    <property type="protein sequence ID" value="PBK58725.1"/>
    <property type="molecule type" value="Genomic_DNA"/>
</dbReference>
<protein>
    <submittedName>
        <fullName evidence="1">Uncharacterized protein</fullName>
    </submittedName>
</protein>
<evidence type="ECO:0000313" key="1">
    <source>
        <dbReference type="EMBL" id="PBK58725.1"/>
    </source>
</evidence>
<reference evidence="2" key="1">
    <citation type="journal article" date="2017" name="Nat. Ecol. Evol.">
        <title>Genome expansion and lineage-specific genetic innovations in the forest pathogenic fungi Armillaria.</title>
        <authorList>
            <person name="Sipos G."/>
            <person name="Prasanna A.N."/>
            <person name="Walter M.C."/>
            <person name="O'Connor E."/>
            <person name="Balint B."/>
            <person name="Krizsan K."/>
            <person name="Kiss B."/>
            <person name="Hess J."/>
            <person name="Varga T."/>
            <person name="Slot J."/>
            <person name="Riley R."/>
            <person name="Boka B."/>
            <person name="Rigling D."/>
            <person name="Barry K."/>
            <person name="Lee J."/>
            <person name="Mihaltcheva S."/>
            <person name="LaButti K."/>
            <person name="Lipzen A."/>
            <person name="Waldron R."/>
            <person name="Moloney N.M."/>
            <person name="Sperisen C."/>
            <person name="Kredics L."/>
            <person name="Vagvoelgyi C."/>
            <person name="Patrignani A."/>
            <person name="Fitzpatrick D."/>
            <person name="Nagy I."/>
            <person name="Doyle S."/>
            <person name="Anderson J.B."/>
            <person name="Grigoriev I.V."/>
            <person name="Gueldener U."/>
            <person name="Muensterkoetter M."/>
            <person name="Nagy L.G."/>
        </authorList>
    </citation>
    <scope>NUCLEOTIDE SEQUENCE [LARGE SCALE GENOMIC DNA]</scope>
    <source>
        <strain evidence="2">28-4</strain>
    </source>
</reference>
<keyword evidence="2" id="KW-1185">Reference proteome</keyword>
<name>A0A2H3AIH9_9AGAR</name>
<gene>
    <name evidence="1" type="ORF">ARMSODRAFT_983602</name>
</gene>